<dbReference type="GO" id="GO:0003924">
    <property type="term" value="F:GTPase activity"/>
    <property type="evidence" value="ECO:0007669"/>
    <property type="project" value="InterPro"/>
</dbReference>
<gene>
    <name evidence="8" type="primary">LOC107549779</name>
</gene>
<accession>A0A672RE87</accession>
<dbReference type="PANTHER" id="PTHR11566">
    <property type="entry name" value="DYNAMIN"/>
    <property type="match status" value="1"/>
</dbReference>
<dbReference type="InterPro" id="IPR022812">
    <property type="entry name" value="Dynamin"/>
</dbReference>
<keyword evidence="4 5" id="KW-0342">GTP-binding</keyword>
<dbReference type="Ensembl" id="ENSSGRT00000092459.1">
    <property type="protein sequence ID" value="ENSSGRP00000086853.1"/>
    <property type="gene ID" value="ENSSGRG00000043662.1"/>
</dbReference>
<dbReference type="GO" id="GO:0016185">
    <property type="term" value="P:synaptic vesicle budding from presynaptic endocytic zone membrane"/>
    <property type="evidence" value="ECO:0007669"/>
    <property type="project" value="TreeGrafter"/>
</dbReference>
<dbReference type="InterPro" id="IPR030381">
    <property type="entry name" value="G_DYNAMIN_dom"/>
</dbReference>
<dbReference type="PRINTS" id="PR00195">
    <property type="entry name" value="DYNAMIN"/>
</dbReference>
<evidence type="ECO:0000256" key="4">
    <source>
        <dbReference type="ARBA" id="ARBA00023134"/>
    </source>
</evidence>
<dbReference type="InterPro" id="IPR027417">
    <property type="entry name" value="P-loop_NTPase"/>
</dbReference>
<organism evidence="8 9">
    <name type="scientific">Sinocyclocheilus grahami</name>
    <name type="common">Dianchi golden-line fish</name>
    <name type="synonym">Barbus grahami</name>
    <dbReference type="NCBI Taxonomy" id="75366"/>
    <lineage>
        <taxon>Eukaryota</taxon>
        <taxon>Metazoa</taxon>
        <taxon>Chordata</taxon>
        <taxon>Craniata</taxon>
        <taxon>Vertebrata</taxon>
        <taxon>Euteleostomi</taxon>
        <taxon>Actinopterygii</taxon>
        <taxon>Neopterygii</taxon>
        <taxon>Teleostei</taxon>
        <taxon>Ostariophysi</taxon>
        <taxon>Cypriniformes</taxon>
        <taxon>Cyprinidae</taxon>
        <taxon>Cyprininae</taxon>
        <taxon>Sinocyclocheilus</taxon>
    </lineage>
</organism>
<evidence type="ECO:0000256" key="3">
    <source>
        <dbReference type="ARBA" id="ARBA00022741"/>
    </source>
</evidence>
<dbReference type="AlphaFoldDB" id="A0A672RE87"/>
<dbReference type="InterPro" id="IPR001401">
    <property type="entry name" value="Dynamin_GTPase"/>
</dbReference>
<dbReference type="Proteomes" id="UP000472262">
    <property type="component" value="Unassembled WGS sequence"/>
</dbReference>
<dbReference type="InterPro" id="IPR003130">
    <property type="entry name" value="GED"/>
</dbReference>
<dbReference type="GO" id="GO:0008017">
    <property type="term" value="F:microtubule binding"/>
    <property type="evidence" value="ECO:0007669"/>
    <property type="project" value="TreeGrafter"/>
</dbReference>
<feature type="domain" description="GED" evidence="6">
    <location>
        <begin position="451"/>
        <end position="538"/>
    </location>
</feature>
<name>A0A672RE87_SINGR</name>
<dbReference type="SMART" id="SM00053">
    <property type="entry name" value="DYNc"/>
    <property type="match status" value="1"/>
</dbReference>
<dbReference type="GO" id="GO:0051607">
    <property type="term" value="P:defense response to virus"/>
    <property type="evidence" value="ECO:0007669"/>
    <property type="project" value="TreeGrafter"/>
</dbReference>
<dbReference type="Pfam" id="PF00350">
    <property type="entry name" value="Dynamin_N"/>
    <property type="match status" value="1"/>
</dbReference>
<proteinExistence type="inferred from homology"/>
<keyword evidence="3 5" id="KW-0547">Nucleotide-binding</keyword>
<feature type="domain" description="Dynamin-type G" evidence="7">
    <location>
        <begin position="31"/>
        <end position="298"/>
    </location>
</feature>
<dbReference type="Pfam" id="PF01031">
    <property type="entry name" value="Dynamin_M"/>
    <property type="match status" value="2"/>
</dbReference>
<comment type="subcellular location">
    <subcellularLocation>
        <location evidence="1">Cytoplasm</location>
    </subcellularLocation>
</comment>
<reference evidence="8" key="2">
    <citation type="submission" date="2025-09" db="UniProtKB">
        <authorList>
            <consortium name="Ensembl"/>
        </authorList>
    </citation>
    <scope>IDENTIFICATION</scope>
</reference>
<dbReference type="PANTHER" id="PTHR11566:SF225">
    <property type="entry name" value="INTERFERON-INDUCED GTP-BINDING PROTEIN MX-RELATED"/>
    <property type="match status" value="1"/>
</dbReference>
<dbReference type="PROSITE" id="PS00410">
    <property type="entry name" value="G_DYNAMIN_1"/>
    <property type="match status" value="1"/>
</dbReference>
<dbReference type="GO" id="GO:0005874">
    <property type="term" value="C:microtubule"/>
    <property type="evidence" value="ECO:0007669"/>
    <property type="project" value="TreeGrafter"/>
</dbReference>
<dbReference type="InterPro" id="IPR020850">
    <property type="entry name" value="GED_dom"/>
</dbReference>
<dbReference type="PROSITE" id="PS51388">
    <property type="entry name" value="GED"/>
    <property type="match status" value="1"/>
</dbReference>
<dbReference type="InterPro" id="IPR019762">
    <property type="entry name" value="Dynamin_GTPase_CS"/>
</dbReference>
<keyword evidence="9" id="KW-1185">Reference proteome</keyword>
<evidence type="ECO:0000259" key="7">
    <source>
        <dbReference type="PROSITE" id="PS51718"/>
    </source>
</evidence>
<dbReference type="InterPro" id="IPR045063">
    <property type="entry name" value="Dynamin_N"/>
</dbReference>
<evidence type="ECO:0000256" key="5">
    <source>
        <dbReference type="RuleBase" id="RU003932"/>
    </source>
</evidence>
<dbReference type="GO" id="GO:0031623">
    <property type="term" value="P:receptor internalization"/>
    <property type="evidence" value="ECO:0007669"/>
    <property type="project" value="TreeGrafter"/>
</dbReference>
<evidence type="ECO:0000256" key="2">
    <source>
        <dbReference type="ARBA" id="ARBA00022490"/>
    </source>
</evidence>
<dbReference type="GO" id="GO:0005886">
    <property type="term" value="C:plasma membrane"/>
    <property type="evidence" value="ECO:0007669"/>
    <property type="project" value="TreeGrafter"/>
</dbReference>
<dbReference type="GO" id="GO:0005737">
    <property type="term" value="C:cytoplasm"/>
    <property type="evidence" value="ECO:0007669"/>
    <property type="project" value="UniProtKB-SubCell"/>
</dbReference>
<keyword evidence="2" id="KW-0963">Cytoplasm</keyword>
<dbReference type="InterPro" id="IPR000375">
    <property type="entry name" value="Dynamin_stalk"/>
</dbReference>
<dbReference type="FunFam" id="3.40.50.300:FF:000621">
    <property type="entry name" value="Interferon-induced GTP-binding protein Mx1"/>
    <property type="match status" value="1"/>
</dbReference>
<dbReference type="CDD" id="cd08771">
    <property type="entry name" value="DLP_1"/>
    <property type="match status" value="1"/>
</dbReference>
<protein>
    <submittedName>
        <fullName evidence="8">Interferon-induced GTP-binding protein Mx3-like</fullName>
    </submittedName>
</protein>
<dbReference type="Gene3D" id="1.20.120.1240">
    <property type="entry name" value="Dynamin, middle domain"/>
    <property type="match status" value="2"/>
</dbReference>
<dbReference type="Pfam" id="PF02212">
    <property type="entry name" value="GED"/>
    <property type="match status" value="1"/>
</dbReference>
<evidence type="ECO:0000256" key="1">
    <source>
        <dbReference type="ARBA" id="ARBA00004496"/>
    </source>
</evidence>
<dbReference type="GO" id="GO:0098793">
    <property type="term" value="C:presynapse"/>
    <property type="evidence" value="ECO:0007669"/>
    <property type="project" value="GOC"/>
</dbReference>
<sequence>MRGEVHSHLEESIRPYIDLIDTLRSVGIHKDLALPTIVVIGDQSSGKSSVLEALSGVALPRGNGIVTRCPLELRLKKVPGVNWKAVLTYDKKADEYVNSSNFAAQNELAGKGVGLSDELITLEVMSPDVCDLTLIDLPGIARVPVEGQPEDIGKQIKRLIMKYIKKHETINLVVVPCNTDIATTEALKMAQEVDPEGIRTVAILTKPDLIDKDTEKSVLAIVHNKVIPLRKGYIVVKCRGQQQIDDEIPLEAAAQMERDFFQNHDYFRCLLKADNATIKSLAVKLTQDLVEHIKKSLPQLQEQIKNQLWSVKKALKDCEDGPPEDHEGAKEFLIKKSILFPKVNNSNELSENYRGMELPGFINYRMFQKILQDHVAKLKDPAMNLLNQFTDVVNCSPDKINNIQLTQLEKAEQRISEQFKMENRIYTQDPIFLKILSEITNETFSEKELPVFDKQCKYSQMLEIVVQRMADQLPLMITFYMLQETAQLLTIDTIKLLEKPDVHELLSEDSDVSKRRKDLRARLNRLTSATKRYYLLNH</sequence>
<dbReference type="GO" id="GO:0005634">
    <property type="term" value="C:nucleus"/>
    <property type="evidence" value="ECO:0007669"/>
    <property type="project" value="TreeGrafter"/>
</dbReference>
<dbReference type="PROSITE" id="PS51718">
    <property type="entry name" value="G_DYNAMIN_2"/>
    <property type="match status" value="1"/>
</dbReference>
<evidence type="ECO:0000313" key="9">
    <source>
        <dbReference type="Proteomes" id="UP000472262"/>
    </source>
</evidence>
<dbReference type="Gene3D" id="3.40.50.300">
    <property type="entry name" value="P-loop containing nucleotide triphosphate hydrolases"/>
    <property type="match status" value="1"/>
</dbReference>
<dbReference type="SUPFAM" id="SSF52540">
    <property type="entry name" value="P-loop containing nucleoside triphosphate hydrolases"/>
    <property type="match status" value="1"/>
</dbReference>
<evidence type="ECO:0000313" key="8">
    <source>
        <dbReference type="Ensembl" id="ENSSGRP00000086853.1"/>
    </source>
</evidence>
<dbReference type="GO" id="GO:0005525">
    <property type="term" value="F:GTP binding"/>
    <property type="evidence" value="ECO:0007669"/>
    <property type="project" value="UniProtKB-KW"/>
</dbReference>
<reference evidence="8" key="1">
    <citation type="submission" date="2025-08" db="UniProtKB">
        <authorList>
            <consortium name="Ensembl"/>
        </authorList>
    </citation>
    <scope>IDENTIFICATION</scope>
</reference>
<evidence type="ECO:0000259" key="6">
    <source>
        <dbReference type="PROSITE" id="PS51388"/>
    </source>
</evidence>
<comment type="similarity">
    <text evidence="5">Belongs to the TRAFAC class dynamin-like GTPase superfamily. Dynamin/Fzo/YdjA family.</text>
</comment>